<dbReference type="SUPFAM" id="SSF53474">
    <property type="entry name" value="alpha/beta-Hydrolases"/>
    <property type="match status" value="1"/>
</dbReference>
<proteinExistence type="predicted"/>
<accession>A0A561EID1</accession>
<evidence type="ECO:0000313" key="3">
    <source>
        <dbReference type="Proteomes" id="UP000318416"/>
    </source>
</evidence>
<feature type="domain" description="Acyl-CoA thioester hydrolase/bile acid-CoA amino acid N-acetyltransferase" evidence="1">
    <location>
        <begin position="2"/>
        <end position="118"/>
    </location>
</feature>
<dbReference type="GO" id="GO:0006631">
    <property type="term" value="P:fatty acid metabolic process"/>
    <property type="evidence" value="ECO:0007669"/>
    <property type="project" value="TreeGrafter"/>
</dbReference>
<dbReference type="GO" id="GO:0016746">
    <property type="term" value="F:acyltransferase activity"/>
    <property type="evidence" value="ECO:0007669"/>
    <property type="project" value="UniProtKB-KW"/>
</dbReference>
<keyword evidence="3" id="KW-1185">Reference proteome</keyword>
<dbReference type="Pfam" id="PF04775">
    <property type="entry name" value="Bile_Hydr_Trans"/>
    <property type="match status" value="1"/>
</dbReference>
<evidence type="ECO:0000259" key="1">
    <source>
        <dbReference type="Pfam" id="PF04775"/>
    </source>
</evidence>
<dbReference type="GO" id="GO:0047617">
    <property type="term" value="F:fatty acyl-CoA hydrolase activity"/>
    <property type="evidence" value="ECO:0007669"/>
    <property type="project" value="TreeGrafter"/>
</dbReference>
<gene>
    <name evidence="2" type="ORF">FB465_0225</name>
</gene>
<dbReference type="InterPro" id="IPR029058">
    <property type="entry name" value="AB_hydrolase_fold"/>
</dbReference>
<comment type="caution">
    <text evidence="2">The sequence shown here is derived from an EMBL/GenBank/DDBJ whole genome shotgun (WGS) entry which is preliminary data.</text>
</comment>
<keyword evidence="2" id="KW-0378">Hydrolase</keyword>
<sequence length="268" mass="27755">MHLRITGLAPHDEITVASEATDHQDKAWQAQAVFRADAHGVVALDSTAPVSGSYQGKDGMGLFWSMNPVSGDPDQAAFIPVNPEVRPSFEVTISVTSHGRKLTTRTLTRQWVAGGVGSKALTPASAGVAGELFLPPAGASRHPAVLLFGGSEGGNSVKYTAALLASHGYPALALGYFNLPGLPATLQNIPLEYFATAARVLAAQPGADPAHVIALGYSRGSEAALLLGEDYPDLIHGVVVYSPSVQVNPGLPAGGRPGPRTADRSPRV</sequence>
<name>A0A561EID1_9ACTN</name>
<reference evidence="2 3" key="1">
    <citation type="submission" date="2019-06" db="EMBL/GenBank/DDBJ databases">
        <title>Sequencing the genomes of 1000 actinobacteria strains.</title>
        <authorList>
            <person name="Klenk H.-P."/>
        </authorList>
    </citation>
    <scope>NUCLEOTIDE SEQUENCE [LARGE SCALE GENOMIC DNA]</scope>
    <source>
        <strain evidence="2 3">DSM 41649</strain>
    </source>
</reference>
<dbReference type="RefSeq" id="WP_281292313.1">
    <property type="nucleotide sequence ID" value="NZ_BAAABR010000014.1"/>
</dbReference>
<dbReference type="Gene3D" id="3.40.50.1820">
    <property type="entry name" value="alpha/beta hydrolase"/>
    <property type="match status" value="1"/>
</dbReference>
<keyword evidence="2" id="KW-0808">Transferase</keyword>
<dbReference type="InterPro" id="IPR006862">
    <property type="entry name" value="Thio_Ohase/aa_AcTrfase"/>
</dbReference>
<dbReference type="GO" id="GO:0006637">
    <property type="term" value="P:acyl-CoA metabolic process"/>
    <property type="evidence" value="ECO:0007669"/>
    <property type="project" value="TreeGrafter"/>
</dbReference>
<dbReference type="PANTHER" id="PTHR10824:SF4">
    <property type="entry name" value="ACYL-COENZYME A THIOESTERASE 1-LIKE"/>
    <property type="match status" value="1"/>
</dbReference>
<dbReference type="AlphaFoldDB" id="A0A561EID1"/>
<dbReference type="Proteomes" id="UP000318416">
    <property type="component" value="Unassembled WGS sequence"/>
</dbReference>
<dbReference type="EMBL" id="VIVR01000001">
    <property type="protein sequence ID" value="TWE15333.1"/>
    <property type="molecule type" value="Genomic_DNA"/>
</dbReference>
<dbReference type="InterPro" id="IPR042490">
    <property type="entry name" value="Thio_Ohase/BAAT_N"/>
</dbReference>
<keyword evidence="2" id="KW-0012">Acyltransferase</keyword>
<dbReference type="PANTHER" id="PTHR10824">
    <property type="entry name" value="ACYL-COENZYME A THIOESTERASE-RELATED"/>
    <property type="match status" value="1"/>
</dbReference>
<protein>
    <submittedName>
        <fullName evidence="2">Bile acid acyltransferase/acyl-CoA thioester hydrolase-like protein</fullName>
    </submittedName>
</protein>
<organism evidence="2 3">
    <name type="scientific">Kitasatospora atroaurantiaca</name>
    <dbReference type="NCBI Taxonomy" id="285545"/>
    <lineage>
        <taxon>Bacteria</taxon>
        <taxon>Bacillati</taxon>
        <taxon>Actinomycetota</taxon>
        <taxon>Actinomycetes</taxon>
        <taxon>Kitasatosporales</taxon>
        <taxon>Streptomycetaceae</taxon>
        <taxon>Kitasatospora</taxon>
    </lineage>
</organism>
<evidence type="ECO:0000313" key="2">
    <source>
        <dbReference type="EMBL" id="TWE15333.1"/>
    </source>
</evidence>
<dbReference type="Gene3D" id="2.60.40.2240">
    <property type="entry name" value="Acyl-CoA thioester hydrolase/BAAT N-terminal domain"/>
    <property type="match status" value="1"/>
</dbReference>